<dbReference type="InterPro" id="IPR001610">
    <property type="entry name" value="PAC"/>
</dbReference>
<feature type="domain" description="GGDEF" evidence="8">
    <location>
        <begin position="650"/>
        <end position="788"/>
    </location>
</feature>
<feature type="domain" description="EAL" evidence="7">
    <location>
        <begin position="797"/>
        <end position="1050"/>
    </location>
</feature>
<dbReference type="FunFam" id="3.20.20.450:FF:000001">
    <property type="entry name" value="Cyclic di-GMP phosphodiesterase yahA"/>
    <property type="match status" value="1"/>
</dbReference>
<dbReference type="InterPro" id="IPR029787">
    <property type="entry name" value="Nucleotide_cyclase"/>
</dbReference>
<dbReference type="SMART" id="SM00091">
    <property type="entry name" value="PAS"/>
    <property type="match status" value="4"/>
</dbReference>
<dbReference type="Gene3D" id="3.30.70.270">
    <property type="match status" value="1"/>
</dbReference>
<evidence type="ECO:0000259" key="6">
    <source>
        <dbReference type="PROSITE" id="PS50113"/>
    </source>
</evidence>
<accession>A0A177NR99</accession>
<name>A0A177NR99_9GAMM</name>
<dbReference type="AlphaFoldDB" id="A0A177NR99"/>
<dbReference type="EMBL" id="LUUI01000041">
    <property type="protein sequence ID" value="OAI20566.1"/>
    <property type="molecule type" value="Genomic_DNA"/>
</dbReference>
<dbReference type="InterPro" id="IPR043128">
    <property type="entry name" value="Rev_trsase/Diguanyl_cyclase"/>
</dbReference>
<comment type="caution">
    <text evidence="9">The sequence shown here is derived from an EMBL/GenBank/DDBJ whole genome shotgun (WGS) entry which is preliminary data.</text>
</comment>
<comment type="catalytic activity">
    <reaction evidence="4">
        <text>3',3'-c-di-GMP + H2O = 5'-phosphoguanylyl(3'-&gt;5')guanosine + H(+)</text>
        <dbReference type="Rhea" id="RHEA:24902"/>
        <dbReference type="ChEBI" id="CHEBI:15377"/>
        <dbReference type="ChEBI" id="CHEBI:15378"/>
        <dbReference type="ChEBI" id="CHEBI:58754"/>
        <dbReference type="ChEBI" id="CHEBI:58805"/>
        <dbReference type="EC" id="3.1.4.52"/>
    </reaction>
    <physiologicalReaction direction="left-to-right" evidence="4">
        <dbReference type="Rhea" id="RHEA:24903"/>
    </physiologicalReaction>
</comment>
<dbReference type="SUPFAM" id="SSF55785">
    <property type="entry name" value="PYP-like sensor domain (PAS domain)"/>
    <property type="match status" value="4"/>
</dbReference>
<dbReference type="InterPro" id="IPR000014">
    <property type="entry name" value="PAS"/>
</dbReference>
<dbReference type="SMART" id="SM00086">
    <property type="entry name" value="PAC"/>
    <property type="match status" value="4"/>
</dbReference>
<dbReference type="Gene3D" id="3.20.20.450">
    <property type="entry name" value="EAL domain"/>
    <property type="match status" value="1"/>
</dbReference>
<dbReference type="SMART" id="SM00267">
    <property type="entry name" value="GGDEF"/>
    <property type="match status" value="1"/>
</dbReference>
<dbReference type="PROSITE" id="PS50112">
    <property type="entry name" value="PAS"/>
    <property type="match status" value="2"/>
</dbReference>
<feature type="domain" description="PAS" evidence="5">
    <location>
        <begin position="261"/>
        <end position="289"/>
    </location>
</feature>
<dbReference type="InterPro" id="IPR035965">
    <property type="entry name" value="PAS-like_dom_sf"/>
</dbReference>
<dbReference type="Pfam" id="PF13188">
    <property type="entry name" value="PAS_8"/>
    <property type="match status" value="1"/>
</dbReference>
<dbReference type="PANTHER" id="PTHR44757">
    <property type="entry name" value="DIGUANYLATE CYCLASE DGCP"/>
    <property type="match status" value="1"/>
</dbReference>
<dbReference type="CDD" id="cd01949">
    <property type="entry name" value="GGDEF"/>
    <property type="match status" value="1"/>
</dbReference>
<comment type="cofactor">
    <cofactor evidence="1">
        <name>Mg(2+)</name>
        <dbReference type="ChEBI" id="CHEBI:18420"/>
    </cofactor>
</comment>
<dbReference type="PANTHER" id="PTHR44757:SF2">
    <property type="entry name" value="BIOFILM ARCHITECTURE MAINTENANCE PROTEIN MBAA"/>
    <property type="match status" value="1"/>
</dbReference>
<dbReference type="GO" id="GO:0071732">
    <property type="term" value="P:cellular response to nitric oxide"/>
    <property type="evidence" value="ECO:0007669"/>
    <property type="project" value="UniProtKB-ARBA"/>
</dbReference>
<evidence type="ECO:0000313" key="10">
    <source>
        <dbReference type="Proteomes" id="UP000078476"/>
    </source>
</evidence>
<dbReference type="Pfam" id="PF13426">
    <property type="entry name" value="PAS_9"/>
    <property type="match status" value="2"/>
</dbReference>
<dbReference type="Pfam" id="PF00563">
    <property type="entry name" value="EAL"/>
    <property type="match status" value="1"/>
</dbReference>
<dbReference type="Pfam" id="PF00990">
    <property type="entry name" value="GGDEF"/>
    <property type="match status" value="1"/>
</dbReference>
<reference evidence="9 10" key="1">
    <citation type="submission" date="2016-03" db="EMBL/GenBank/DDBJ databases">
        <authorList>
            <person name="Ploux O."/>
        </authorList>
    </citation>
    <scope>NUCLEOTIDE SEQUENCE [LARGE SCALE GENOMIC DNA]</scope>
    <source>
        <strain evidence="9 10">R-45370</strain>
    </source>
</reference>
<evidence type="ECO:0000256" key="2">
    <source>
        <dbReference type="ARBA" id="ARBA00012282"/>
    </source>
</evidence>
<evidence type="ECO:0000259" key="5">
    <source>
        <dbReference type="PROSITE" id="PS50112"/>
    </source>
</evidence>
<proteinExistence type="predicted"/>
<dbReference type="GO" id="GO:0071111">
    <property type="term" value="F:cyclic-guanylate-specific phosphodiesterase activity"/>
    <property type="evidence" value="ECO:0007669"/>
    <property type="project" value="UniProtKB-EC"/>
</dbReference>
<keyword evidence="10" id="KW-1185">Reference proteome</keyword>
<evidence type="ECO:0000256" key="4">
    <source>
        <dbReference type="ARBA" id="ARBA00051114"/>
    </source>
</evidence>
<dbReference type="EC" id="3.1.4.52" evidence="2"/>
<dbReference type="SUPFAM" id="SSF141868">
    <property type="entry name" value="EAL domain-like"/>
    <property type="match status" value="1"/>
</dbReference>
<dbReference type="InterPro" id="IPR013655">
    <property type="entry name" value="PAS_fold_3"/>
</dbReference>
<dbReference type="SMART" id="SM00052">
    <property type="entry name" value="EAL"/>
    <property type="match status" value="1"/>
</dbReference>
<dbReference type="PROSITE" id="PS50113">
    <property type="entry name" value="PAC"/>
    <property type="match status" value="1"/>
</dbReference>
<gene>
    <name evidence="9" type="ORF">A1359_20775</name>
</gene>
<dbReference type="Pfam" id="PF08447">
    <property type="entry name" value="PAS_3"/>
    <property type="match status" value="1"/>
</dbReference>
<dbReference type="SUPFAM" id="SSF55073">
    <property type="entry name" value="Nucleotide cyclase"/>
    <property type="match status" value="1"/>
</dbReference>
<dbReference type="FunFam" id="3.30.70.270:FF:000001">
    <property type="entry name" value="Diguanylate cyclase domain protein"/>
    <property type="match status" value="1"/>
</dbReference>
<dbReference type="PROSITE" id="PS50883">
    <property type="entry name" value="EAL"/>
    <property type="match status" value="1"/>
</dbReference>
<feature type="domain" description="PAC" evidence="6">
    <location>
        <begin position="564"/>
        <end position="618"/>
    </location>
</feature>
<dbReference type="Gene3D" id="3.30.450.20">
    <property type="entry name" value="PAS domain"/>
    <property type="match status" value="5"/>
</dbReference>
<evidence type="ECO:0000256" key="3">
    <source>
        <dbReference type="ARBA" id="ARBA00022636"/>
    </source>
</evidence>
<dbReference type="InterPro" id="IPR000160">
    <property type="entry name" value="GGDEF_dom"/>
</dbReference>
<evidence type="ECO:0000256" key="1">
    <source>
        <dbReference type="ARBA" id="ARBA00001946"/>
    </source>
</evidence>
<dbReference type="InterPro" id="IPR001633">
    <property type="entry name" value="EAL_dom"/>
</dbReference>
<dbReference type="Pfam" id="PF08448">
    <property type="entry name" value="PAS_4"/>
    <property type="match status" value="1"/>
</dbReference>
<dbReference type="CDD" id="cd00130">
    <property type="entry name" value="PAS"/>
    <property type="match status" value="2"/>
</dbReference>
<dbReference type="InterPro" id="IPR052155">
    <property type="entry name" value="Biofilm_reg_signaling"/>
</dbReference>
<dbReference type="InterPro" id="IPR035919">
    <property type="entry name" value="EAL_sf"/>
</dbReference>
<feature type="domain" description="PAS" evidence="5">
    <location>
        <begin position="510"/>
        <end position="539"/>
    </location>
</feature>
<dbReference type="Proteomes" id="UP000078476">
    <property type="component" value="Unassembled WGS sequence"/>
</dbReference>
<dbReference type="NCBIfam" id="TIGR00229">
    <property type="entry name" value="sensory_box"/>
    <property type="match status" value="3"/>
</dbReference>
<protein>
    <recommendedName>
        <fullName evidence="2">cyclic-guanylate-specific phosphodiesterase</fullName>
        <ecNumber evidence="2">3.1.4.52</ecNumber>
    </recommendedName>
</protein>
<dbReference type="STRING" id="980561.A1359_20775"/>
<evidence type="ECO:0000313" key="9">
    <source>
        <dbReference type="EMBL" id="OAI20566.1"/>
    </source>
</evidence>
<dbReference type="NCBIfam" id="TIGR00254">
    <property type="entry name" value="GGDEF"/>
    <property type="match status" value="1"/>
</dbReference>
<dbReference type="InterPro" id="IPR013656">
    <property type="entry name" value="PAS_4"/>
</dbReference>
<keyword evidence="3" id="KW-0973">c-di-GMP</keyword>
<dbReference type="PROSITE" id="PS50887">
    <property type="entry name" value="GGDEF"/>
    <property type="match status" value="1"/>
</dbReference>
<dbReference type="OrthoDB" id="9804951at2"/>
<organism evidence="9 10">
    <name type="scientific">Methylomonas lenta</name>
    <dbReference type="NCBI Taxonomy" id="980561"/>
    <lineage>
        <taxon>Bacteria</taxon>
        <taxon>Pseudomonadati</taxon>
        <taxon>Pseudomonadota</taxon>
        <taxon>Gammaproteobacteria</taxon>
        <taxon>Methylococcales</taxon>
        <taxon>Methylococcaceae</taxon>
        <taxon>Methylomonas</taxon>
    </lineage>
</organism>
<dbReference type="CDD" id="cd01948">
    <property type="entry name" value="EAL"/>
    <property type="match status" value="1"/>
</dbReference>
<evidence type="ECO:0000259" key="8">
    <source>
        <dbReference type="PROSITE" id="PS50887"/>
    </source>
</evidence>
<sequence>MTEMLEAKICILLNQARVSAISGNIESLLGFKADDFFSGKLSLQERIHNDDLDIAEQLFAKSIIPANGFFNLRIRQANGRICCLKVIYSKQSDQNSADIILTLQLQDAKSLAQRERVLSADFKAMMENTDDYIYFKDRNHVFTGASQTLVSITDPSEHWGDLLGQTDYDVFPEAYADVYYRLEKQVFAGIPVAHEIQETLDNLGNTGWVDNRKYPILDENAEIIGLFGIARIITENVKNQLKIQQLLNEKNAILENQLVGFATVKDRKIIWANPAFVNLFGYSKQELVNMPTRQFYTHQADYLAIGKDYAKIADRVVLYRELEFVHKNGHRVWIDLSGMMLNSKEDITLWSFVDVTELKHHTLALQNSETEFRTLFEANSDAVMLLDDSGFINCNQATLALFGCGSVGEFCNYSPAKLSPFEQTAGSRSDELAAQMIDICRARGSHSFEWLHKRLDDGRVFPVDARLTAMELSGKQLVLAVIRDISLQKQIEQDLRIAAVAFNSMEGTTITDAKGDILKVNPAFSKITGYSAEEVIGQNPRVLQSGRHDADFYQTMWNSLINTGSWEGEICNRRKDGNIYPEYLTISAVKDDQGKINNYVAIFRDITLSKASAEEIERLAFYDPLTQLPNRRLLLNRLTPTLACNARNGRNGALLFIDLDNFKTLNDNYGHDKGDVLLQQVAERLLSCIREGDTVARLGGDEFVVMLTDLSADQLDSAALVELIGNKILMHLNKPYLLGELIYHSTPSIGATLFNGHEQEVEALLKHADIAMYEAKTAGRNTLRFYDQQMQAVIAARVLLEQELRLALIDNQFRLYYQPQVIDRLIIGVEALIRWQHPQHGLRQPLDFIPLAEENGLIVPIGQWVLDSACAQIKAWESHPQMEHLQLAVNVSLRQFRQADFVERVSCIIQHYAIRPHRLKLEITESQLMENIDDAIEKIRALRELGVRFSMDDFGTGYSSLANLKKLPIDQLKIDRSFVKDILRNDDDRIIVQTIIAMANKMHLEVIAEGVETEHQRDFLILNGCNLHQGYLYGKPMSLATLEQLLTESIDDKSPSSQITITEL</sequence>
<dbReference type="RefSeq" id="WP_083960461.1">
    <property type="nucleotide sequence ID" value="NZ_LUUI01000041.1"/>
</dbReference>
<dbReference type="InterPro" id="IPR000700">
    <property type="entry name" value="PAS-assoc_C"/>
</dbReference>
<evidence type="ECO:0000259" key="7">
    <source>
        <dbReference type="PROSITE" id="PS50883"/>
    </source>
</evidence>